<dbReference type="VEuPathDB" id="FungiDB:PC110_g21173"/>
<dbReference type="EMBL" id="RCMV01000800">
    <property type="protein sequence ID" value="KAG3212765.1"/>
    <property type="molecule type" value="Genomic_DNA"/>
</dbReference>
<dbReference type="Proteomes" id="UP000774804">
    <property type="component" value="Unassembled WGS sequence"/>
</dbReference>
<dbReference type="AlphaFoldDB" id="A0A329RCJ3"/>
<evidence type="ECO:0000313" key="5">
    <source>
        <dbReference type="EMBL" id="KAG3212765.1"/>
    </source>
</evidence>
<evidence type="ECO:0000313" key="7">
    <source>
        <dbReference type="Proteomes" id="UP000251314"/>
    </source>
</evidence>
<name>A0A329RCJ3_9STRA</name>
<dbReference type="Proteomes" id="UP000735874">
    <property type="component" value="Unassembled WGS sequence"/>
</dbReference>
<dbReference type="EMBL" id="RCMI01000250">
    <property type="protein sequence ID" value="KAG2922474.1"/>
    <property type="molecule type" value="Genomic_DNA"/>
</dbReference>
<organism evidence="6 7">
    <name type="scientific">Phytophthora cactorum</name>
    <dbReference type="NCBI Taxonomy" id="29920"/>
    <lineage>
        <taxon>Eukaryota</taxon>
        <taxon>Sar</taxon>
        <taxon>Stramenopiles</taxon>
        <taxon>Oomycota</taxon>
        <taxon>Peronosporomycetes</taxon>
        <taxon>Peronosporales</taxon>
        <taxon>Peronosporaceae</taxon>
        <taxon>Phytophthora</taxon>
    </lineage>
</organism>
<dbReference type="EMBL" id="RCMK01001199">
    <property type="protein sequence ID" value="KAG2899484.1"/>
    <property type="molecule type" value="Genomic_DNA"/>
</dbReference>
<gene>
    <name evidence="6" type="ORF">PC110_g21173</name>
    <name evidence="1" type="ORF">PC113_g9777</name>
    <name evidence="3" type="ORF">PC115_g9233</name>
    <name evidence="2" type="ORF">PC117_g22214</name>
    <name evidence="4" type="ORF">PC118_g7054</name>
    <name evidence="5" type="ORF">PC129_g16281</name>
</gene>
<evidence type="ECO:0000313" key="2">
    <source>
        <dbReference type="EMBL" id="KAG2899484.1"/>
    </source>
</evidence>
<comment type="caution">
    <text evidence="6">The sequence shown here is derived from an EMBL/GenBank/DDBJ whole genome shotgun (WGS) entry which is preliminary data.</text>
</comment>
<dbReference type="Pfam" id="PF14223">
    <property type="entry name" value="Retrotran_gag_2"/>
    <property type="match status" value="1"/>
</dbReference>
<evidence type="ECO:0000313" key="4">
    <source>
        <dbReference type="EMBL" id="KAG2987858.1"/>
    </source>
</evidence>
<dbReference type="Proteomes" id="UP000760860">
    <property type="component" value="Unassembled WGS sequence"/>
</dbReference>
<protein>
    <submittedName>
        <fullName evidence="6">Uncharacterized protein</fullName>
    </submittedName>
</protein>
<accession>A0A329RCJ3</accession>
<sequence length="178" mass="20094">MMEANDLWEITILHETPPRSGSLHDEGAFWCRERKAKAFLLETLTDELVVSVGTKRCAYEVLEYIEQTYAAKNWGNLVTLRETFISSKYEDGQEMTAHLNKLKTVADKLAHQGKTVDDKERVCQATNKVARVLSICLFYSSPPLATADHGMETGWQSILDALMANRIQSQNVTLLCLL</sequence>
<reference evidence="6 7" key="1">
    <citation type="submission" date="2018-01" db="EMBL/GenBank/DDBJ databases">
        <title>Draft genome of the strawberry crown rot pathogen Phytophthora cactorum.</title>
        <authorList>
            <person name="Armitage A.D."/>
            <person name="Lysoe E."/>
            <person name="Nellist C.F."/>
            <person name="Harrison R.J."/>
            <person name="Brurberg M.B."/>
        </authorList>
    </citation>
    <scope>NUCLEOTIDE SEQUENCE [LARGE SCALE GENOMIC DNA]</scope>
    <source>
        <strain evidence="6 7">10300</strain>
    </source>
</reference>
<dbReference type="Proteomes" id="UP000251314">
    <property type="component" value="Unassembled WGS sequence"/>
</dbReference>
<dbReference type="Proteomes" id="UP000736787">
    <property type="component" value="Unassembled WGS sequence"/>
</dbReference>
<dbReference type="EMBL" id="MJFZ01001329">
    <property type="protein sequence ID" value="RAW22387.1"/>
    <property type="molecule type" value="Genomic_DNA"/>
</dbReference>
<proteinExistence type="predicted"/>
<evidence type="ECO:0000313" key="6">
    <source>
        <dbReference type="EMBL" id="RAW22387.1"/>
    </source>
</evidence>
<dbReference type="EMBL" id="RCML01000164">
    <property type="protein sequence ID" value="KAG2987858.1"/>
    <property type="molecule type" value="Genomic_DNA"/>
</dbReference>
<evidence type="ECO:0000313" key="3">
    <source>
        <dbReference type="EMBL" id="KAG2922474.1"/>
    </source>
</evidence>
<evidence type="ECO:0000313" key="1">
    <source>
        <dbReference type="EMBL" id="KAG2858483.1"/>
    </source>
</evidence>
<reference evidence="5" key="2">
    <citation type="submission" date="2018-05" db="EMBL/GenBank/DDBJ databases">
        <title>Effector identification in a new, highly contiguous assembly of the strawberry crown rot pathogen Phytophthora cactorum.</title>
        <authorList>
            <person name="Armitage A.D."/>
            <person name="Nellist C.F."/>
            <person name="Bates H."/>
            <person name="Vickerstaff R.J."/>
            <person name="Harrison R.J."/>
        </authorList>
    </citation>
    <scope>NUCLEOTIDE SEQUENCE</scope>
    <source>
        <strain evidence="1">15-7</strain>
        <strain evidence="3">4032</strain>
        <strain evidence="2">4040</strain>
        <strain evidence="4">P415</strain>
        <strain evidence="5">P421</strain>
    </source>
</reference>
<keyword evidence="7" id="KW-1185">Reference proteome</keyword>
<dbReference type="OrthoDB" id="128048at2759"/>
<dbReference type="EMBL" id="RCMG01000250">
    <property type="protein sequence ID" value="KAG2858483.1"/>
    <property type="molecule type" value="Genomic_DNA"/>
</dbReference>
<dbReference type="Proteomes" id="UP000697107">
    <property type="component" value="Unassembled WGS sequence"/>
</dbReference>